<dbReference type="AlphaFoldDB" id="B9TGD3"/>
<feature type="transmembrane region" description="Helical" evidence="1">
    <location>
        <begin position="14"/>
        <end position="31"/>
    </location>
</feature>
<feature type="transmembrane region" description="Helical" evidence="1">
    <location>
        <begin position="246"/>
        <end position="268"/>
    </location>
</feature>
<name>B9TGD3_RICCO</name>
<reference evidence="3" key="1">
    <citation type="journal article" date="2010" name="Nat. Biotechnol.">
        <title>Draft genome sequence of the oilseed species Ricinus communis.</title>
        <authorList>
            <person name="Chan A.P."/>
            <person name="Crabtree J."/>
            <person name="Zhao Q."/>
            <person name="Lorenzi H."/>
            <person name="Orvis J."/>
            <person name="Puiu D."/>
            <person name="Melake-Berhan A."/>
            <person name="Jones K.M."/>
            <person name="Redman J."/>
            <person name="Chen G."/>
            <person name="Cahoon E.B."/>
            <person name="Gedil M."/>
            <person name="Stanke M."/>
            <person name="Haas B.J."/>
            <person name="Wortman J.R."/>
            <person name="Fraser-Liggett C.M."/>
            <person name="Ravel J."/>
            <person name="Rabinowicz P.D."/>
        </authorList>
    </citation>
    <scope>NUCLEOTIDE SEQUENCE [LARGE SCALE GENOMIC DNA]</scope>
    <source>
        <strain evidence="3">cv. Hale</strain>
    </source>
</reference>
<feature type="transmembrane region" description="Helical" evidence="1">
    <location>
        <begin position="88"/>
        <end position="105"/>
    </location>
</feature>
<accession>B9TGD3</accession>
<keyword evidence="1" id="KW-0472">Membrane</keyword>
<keyword evidence="1" id="KW-1133">Transmembrane helix</keyword>
<proteinExistence type="predicted"/>
<evidence type="ECO:0000256" key="1">
    <source>
        <dbReference type="SAM" id="Phobius"/>
    </source>
</evidence>
<keyword evidence="3" id="KW-1185">Reference proteome</keyword>
<evidence type="ECO:0000313" key="3">
    <source>
        <dbReference type="Proteomes" id="UP000008311"/>
    </source>
</evidence>
<dbReference type="EMBL" id="EQ980575">
    <property type="protein sequence ID" value="EEF25080.1"/>
    <property type="molecule type" value="Genomic_DNA"/>
</dbReference>
<dbReference type="Proteomes" id="UP000008311">
    <property type="component" value="Unassembled WGS sequence"/>
</dbReference>
<feature type="transmembrane region" description="Helical" evidence="1">
    <location>
        <begin position="212"/>
        <end position="234"/>
    </location>
</feature>
<gene>
    <name evidence="2" type="ORF">RCOM_1844190</name>
</gene>
<evidence type="ECO:0000313" key="2">
    <source>
        <dbReference type="EMBL" id="EEF25080.1"/>
    </source>
</evidence>
<feature type="transmembrane region" description="Helical" evidence="1">
    <location>
        <begin position="159"/>
        <end position="177"/>
    </location>
</feature>
<keyword evidence="1" id="KW-0812">Transmembrane</keyword>
<dbReference type="InParanoid" id="B9TGD3"/>
<feature type="transmembrane region" description="Helical" evidence="1">
    <location>
        <begin position="111"/>
        <end position="128"/>
    </location>
</feature>
<feature type="transmembrane region" description="Helical" evidence="1">
    <location>
        <begin position="189"/>
        <end position="206"/>
    </location>
</feature>
<protein>
    <recommendedName>
        <fullName evidence="4">Glycosyltransferase RgtA/B/C/D-like domain-containing protein</fullName>
    </recommendedName>
</protein>
<organism evidence="2 3">
    <name type="scientific">Ricinus communis</name>
    <name type="common">Castor bean</name>
    <dbReference type="NCBI Taxonomy" id="3988"/>
    <lineage>
        <taxon>Eukaryota</taxon>
        <taxon>Viridiplantae</taxon>
        <taxon>Streptophyta</taxon>
        <taxon>Embryophyta</taxon>
        <taxon>Tracheophyta</taxon>
        <taxon>Spermatophyta</taxon>
        <taxon>Magnoliopsida</taxon>
        <taxon>eudicotyledons</taxon>
        <taxon>Gunneridae</taxon>
        <taxon>Pentapetalae</taxon>
        <taxon>rosids</taxon>
        <taxon>fabids</taxon>
        <taxon>Malpighiales</taxon>
        <taxon>Euphorbiaceae</taxon>
        <taxon>Acalyphoideae</taxon>
        <taxon>Acalypheae</taxon>
        <taxon>Ricinus</taxon>
    </lineage>
</organism>
<feature type="transmembrane region" description="Helical" evidence="1">
    <location>
        <begin position="324"/>
        <end position="342"/>
    </location>
</feature>
<evidence type="ECO:0008006" key="4">
    <source>
        <dbReference type="Google" id="ProtNLM"/>
    </source>
</evidence>
<sequence length="360" mass="39730">MHLASTVHARRQRAQTWIALVVALLVVCVFFRQQLLNHFAYLSGDRYDGVIQVALLEHWYNVFTGWSHWNSPNYFYPYPKTLGYNEGLFLYGLIYTVFRVCAIEPFAANELVNMVIKAIGFFGFLAAAQRMLKLPFAWALLGAAVFTLSNNSFMQLSHAQLLSVAFAPAQALLLYHTLQALLTLQSKRLFKFGSLTVLLFAAWMMTCLYTAWFFATFTLIVLATQLVLIGRFGIRQLADAVLASKGTLLGIAAVAAIALLPFVSVYVAGGGVAKQRTWAEILYYIPTLFDSFNVGPDNLLFGKKIQALHAGCQMCELGTGEREAGLSPILLVLAGLCVLAIFKRDVAVPPAIRTTLIGIA</sequence>
<feature type="non-terminal residue" evidence="2">
    <location>
        <position position="360"/>
    </location>
</feature>